<proteinExistence type="inferred from homology"/>
<dbReference type="OrthoDB" id="5291879at2"/>
<dbReference type="SUPFAM" id="SSF56112">
    <property type="entry name" value="Protein kinase-like (PK-like)"/>
    <property type="match status" value="1"/>
</dbReference>
<dbReference type="Gene3D" id="3.90.1200.10">
    <property type="match status" value="1"/>
</dbReference>
<dbReference type="Pfam" id="PF03881">
    <property type="entry name" value="Fructosamin_kin"/>
    <property type="match status" value="1"/>
</dbReference>
<comment type="similarity">
    <text evidence="1 2">Belongs to the fructosamine kinase family.</text>
</comment>
<dbReference type="PIRSF" id="PIRSF006221">
    <property type="entry name" value="Ketosamine-3-kinase"/>
    <property type="match status" value="1"/>
</dbReference>
<keyword evidence="2 3" id="KW-0418">Kinase</keyword>
<dbReference type="PANTHER" id="PTHR12149">
    <property type="entry name" value="FRUCTOSAMINE 3 KINASE-RELATED PROTEIN"/>
    <property type="match status" value="1"/>
</dbReference>
<keyword evidence="2" id="KW-0808">Transferase</keyword>
<evidence type="ECO:0000256" key="1">
    <source>
        <dbReference type="ARBA" id="ARBA00009460"/>
    </source>
</evidence>
<reference evidence="3 4" key="1">
    <citation type="submission" date="2020-08" db="EMBL/GenBank/DDBJ databases">
        <title>Genomic Encyclopedia of Type Strains, Phase IV (KMG-IV): sequencing the most valuable type-strain genomes for metagenomic binning, comparative biology and taxonomic classification.</title>
        <authorList>
            <person name="Goeker M."/>
        </authorList>
    </citation>
    <scope>NUCLEOTIDE SEQUENCE [LARGE SCALE GENOMIC DNA]</scope>
    <source>
        <strain evidence="3 4">DSM 107085</strain>
    </source>
</reference>
<dbReference type="EMBL" id="JACHET010000001">
    <property type="protein sequence ID" value="MBB6182964.1"/>
    <property type="molecule type" value="Genomic_DNA"/>
</dbReference>
<comment type="caution">
    <text evidence="3">The sequence shown here is derived from an EMBL/GenBank/DDBJ whole genome shotgun (WGS) entry which is preliminary data.</text>
</comment>
<evidence type="ECO:0000256" key="2">
    <source>
        <dbReference type="PIRNR" id="PIRNR006221"/>
    </source>
</evidence>
<dbReference type="Proteomes" id="UP000560000">
    <property type="component" value="Unassembled WGS sequence"/>
</dbReference>
<dbReference type="RefSeq" id="WP_052394919.1">
    <property type="nucleotide sequence ID" value="NZ_JACHET010000001.1"/>
</dbReference>
<evidence type="ECO:0000313" key="4">
    <source>
        <dbReference type="Proteomes" id="UP000560000"/>
    </source>
</evidence>
<protein>
    <submittedName>
        <fullName evidence="3">Fructosamine-3-kinase</fullName>
    </submittedName>
</protein>
<gene>
    <name evidence="3" type="ORF">HNQ86_000309</name>
</gene>
<dbReference type="InterPro" id="IPR016477">
    <property type="entry name" value="Fructo-/Ketosamine-3-kinase"/>
</dbReference>
<accession>A0A841KLV5</accession>
<dbReference type="PANTHER" id="PTHR12149:SF8">
    <property type="entry name" value="PROTEIN-RIBULOSAMINE 3-KINASE"/>
    <property type="match status" value="1"/>
</dbReference>
<dbReference type="GO" id="GO:0016301">
    <property type="term" value="F:kinase activity"/>
    <property type="evidence" value="ECO:0007669"/>
    <property type="project" value="UniProtKB-UniRule"/>
</dbReference>
<evidence type="ECO:0000313" key="3">
    <source>
        <dbReference type="EMBL" id="MBB6182964.1"/>
    </source>
</evidence>
<dbReference type="InterPro" id="IPR011009">
    <property type="entry name" value="Kinase-like_dom_sf"/>
</dbReference>
<dbReference type="Gene3D" id="3.30.200.20">
    <property type="entry name" value="Phosphorylase Kinase, domain 1"/>
    <property type="match status" value="1"/>
</dbReference>
<dbReference type="AlphaFoldDB" id="A0A841KLV5"/>
<name>A0A841KLV5_9GAMM</name>
<organism evidence="3 4">
    <name type="scientific">Oleiagrimonas soli</name>
    <dbReference type="NCBI Taxonomy" id="1543381"/>
    <lineage>
        <taxon>Bacteria</taxon>
        <taxon>Pseudomonadati</taxon>
        <taxon>Pseudomonadota</taxon>
        <taxon>Gammaproteobacteria</taxon>
        <taxon>Lysobacterales</taxon>
        <taxon>Rhodanobacteraceae</taxon>
        <taxon>Oleiagrimonas</taxon>
    </lineage>
</organism>
<sequence>MDAARDPLSESIDGAVPEGDGLHRVRLRDGRTAFLKQRRDRPATLLQAEARGLRLLRSAGGVRVPDIYAEYPHALLLEDLGEGMPTEDFQARAAHGLARQHLVVSSHFGLEHDGWCGDSPQDNTVDTDGHHFFATHRLQPQALRAHRSGYIDDADHARVQRLCERLPEFIPRYSPSLLHGDLWSGNLHCCSNGEPALIDAGAAHYGWAEADLAMLTLFGDPGPRFFAQYAEHAALASDWRERAPLYNLYHLLNHLNLFGRGYLGAVRSVLRRFVGAA</sequence>